<comment type="caution">
    <text evidence="6">The sequence shown here is derived from an EMBL/GenBank/DDBJ whole genome shotgun (WGS) entry which is preliminary data.</text>
</comment>
<dbReference type="Proteomes" id="UP000748752">
    <property type="component" value="Unassembled WGS sequence"/>
</dbReference>
<evidence type="ECO:0000256" key="4">
    <source>
        <dbReference type="ARBA" id="ARBA00023235"/>
    </source>
</evidence>
<evidence type="ECO:0000313" key="7">
    <source>
        <dbReference type="Proteomes" id="UP000748752"/>
    </source>
</evidence>
<keyword evidence="4" id="KW-0413">Isomerase</keyword>
<evidence type="ECO:0000313" key="6">
    <source>
        <dbReference type="EMBL" id="MBK1631169.1"/>
    </source>
</evidence>
<accession>A0ABS1CH16</accession>
<evidence type="ECO:0000256" key="3">
    <source>
        <dbReference type="ARBA" id="ARBA00022573"/>
    </source>
</evidence>
<dbReference type="InterPro" id="IPR036588">
    <property type="entry name" value="CobH/CbiC_sf"/>
</dbReference>
<dbReference type="EMBL" id="NRRV01000022">
    <property type="protein sequence ID" value="MBK1631169.1"/>
    <property type="molecule type" value="Genomic_DNA"/>
</dbReference>
<protein>
    <submittedName>
        <fullName evidence="6">Precorrin-8X methylmutase</fullName>
    </submittedName>
</protein>
<keyword evidence="3" id="KW-0169">Cobalamin biosynthesis</keyword>
<reference evidence="6 7" key="1">
    <citation type="journal article" date="2020" name="Microorganisms">
        <title>Osmotic Adaptation and Compatible Solute Biosynthesis of Phototrophic Bacteria as Revealed from Genome Analyses.</title>
        <authorList>
            <person name="Imhoff J.F."/>
            <person name="Rahn T."/>
            <person name="Kunzel S."/>
            <person name="Keller A."/>
            <person name="Neulinger S.C."/>
        </authorList>
    </citation>
    <scope>NUCLEOTIDE SEQUENCE [LARGE SCALE GENOMIC DNA]</scope>
    <source>
        <strain evidence="6 7">DSM 6210</strain>
    </source>
</reference>
<name>A0ABS1CH16_9GAMM</name>
<dbReference type="RefSeq" id="WP_200236932.1">
    <property type="nucleotide sequence ID" value="NZ_NRRV01000022.1"/>
</dbReference>
<gene>
    <name evidence="6" type="ORF">CKO31_10535</name>
</gene>
<dbReference type="NCBIfam" id="NF006136">
    <property type="entry name" value="PRK08285.1"/>
    <property type="match status" value="1"/>
</dbReference>
<organism evidence="6 7">
    <name type="scientific">Thiohalocapsa halophila</name>
    <dbReference type="NCBI Taxonomy" id="69359"/>
    <lineage>
        <taxon>Bacteria</taxon>
        <taxon>Pseudomonadati</taxon>
        <taxon>Pseudomonadota</taxon>
        <taxon>Gammaproteobacteria</taxon>
        <taxon>Chromatiales</taxon>
        <taxon>Chromatiaceae</taxon>
        <taxon>Thiohalocapsa</taxon>
    </lineage>
</organism>
<evidence type="ECO:0000256" key="1">
    <source>
        <dbReference type="ARBA" id="ARBA00004953"/>
    </source>
</evidence>
<proteinExistence type="inferred from homology"/>
<dbReference type="Pfam" id="PF02570">
    <property type="entry name" value="CbiC"/>
    <property type="match status" value="1"/>
</dbReference>
<evidence type="ECO:0000259" key="5">
    <source>
        <dbReference type="Pfam" id="PF02570"/>
    </source>
</evidence>
<dbReference type="Gene3D" id="3.40.50.10230">
    <property type="entry name" value="Cobalamin biosynthesis CobH/CbiC, precorrin-8X methylmutase"/>
    <property type="match status" value="1"/>
</dbReference>
<dbReference type="InterPro" id="IPR003722">
    <property type="entry name" value="Cbl_synth_CobH/CbiC"/>
</dbReference>
<comment type="pathway">
    <text evidence="1">Cofactor biosynthesis; adenosylcobalamin biosynthesis.</text>
</comment>
<sequence>MLPYNRDADAIYRESFAIIRAEADLDRIPPDLEALAVRVAHACGMPDVIDDLLFSPDAGSAGRDALAAGAAILCDGRMSAEGITRRRLPADNPVVCTLDDPQVPALARALGNTRTAAAMELWRAQLAGAVLVVGNAPTALFRLLEMLDDAAPRPALILGFPVGFVGAAESKEALAADSRGVPYVTLRGRRGGSAMAAAAVNALGREPAAAGPHAA</sequence>
<keyword evidence="7" id="KW-1185">Reference proteome</keyword>
<dbReference type="PANTHER" id="PTHR43588:SF1">
    <property type="entry name" value="COBALT-PRECORRIN-8 METHYLMUTASE"/>
    <property type="match status" value="1"/>
</dbReference>
<feature type="domain" description="Cobalamin biosynthesis precorrin-8X methylmutase CobH/CbiC" evidence="5">
    <location>
        <begin position="11"/>
        <end position="203"/>
    </location>
</feature>
<evidence type="ECO:0000256" key="2">
    <source>
        <dbReference type="ARBA" id="ARBA00009774"/>
    </source>
</evidence>
<dbReference type="SUPFAM" id="SSF63965">
    <property type="entry name" value="Precorrin-8X methylmutase CbiC/CobH"/>
    <property type="match status" value="1"/>
</dbReference>
<comment type="similarity">
    <text evidence="2">Belongs to the CobH/CbiC family.</text>
</comment>
<dbReference type="PANTHER" id="PTHR43588">
    <property type="entry name" value="COBALT-PRECORRIN-8 METHYLMUTASE"/>
    <property type="match status" value="1"/>
</dbReference>